<dbReference type="EMBL" id="JACNJD010000222">
    <property type="protein sequence ID" value="MBC8177651.1"/>
    <property type="molecule type" value="Genomic_DNA"/>
</dbReference>
<name>A0A8J6T8D2_9DELT</name>
<dbReference type="InterPro" id="IPR027417">
    <property type="entry name" value="P-loop_NTPase"/>
</dbReference>
<sequence length="231" mass="26666">MKDFISVSPLRILEKSSHQGLGPGNLGVLVARAGVGKTACLIHIAFDKIFRQEKLVHISLEEGPEKVASYYNVIYYDLVKALNIDDDYEYRILMERNRMTLAYLNQSFDLERLEANLKNLTERLDFNPDTLIVDGLDFEKAEREVFEGLKKIALEFETEIWFSALSHRHIAETNERGIPYPCDKFDDLFSIIIQLQPEQAGIFLKLLKDHDRYQIPENSIRLDPNTFLALS</sequence>
<organism evidence="1 2">
    <name type="scientific">Candidatus Desulfacyla euxinica</name>
    <dbReference type="NCBI Taxonomy" id="2841693"/>
    <lineage>
        <taxon>Bacteria</taxon>
        <taxon>Deltaproteobacteria</taxon>
        <taxon>Candidatus Desulfacyla</taxon>
    </lineage>
</organism>
<evidence type="ECO:0000313" key="2">
    <source>
        <dbReference type="Proteomes" id="UP000650524"/>
    </source>
</evidence>
<gene>
    <name evidence="1" type="ORF">H8E19_09630</name>
</gene>
<evidence type="ECO:0008006" key="3">
    <source>
        <dbReference type="Google" id="ProtNLM"/>
    </source>
</evidence>
<proteinExistence type="predicted"/>
<dbReference type="Gene3D" id="3.40.50.300">
    <property type="entry name" value="P-loop containing nucleotide triphosphate hydrolases"/>
    <property type="match status" value="1"/>
</dbReference>
<dbReference type="Proteomes" id="UP000650524">
    <property type="component" value="Unassembled WGS sequence"/>
</dbReference>
<dbReference type="AlphaFoldDB" id="A0A8J6T8D2"/>
<protein>
    <recommendedName>
        <fullName evidence="3">Cytoplasmic protein</fullName>
    </recommendedName>
</protein>
<dbReference type="SUPFAM" id="SSF52540">
    <property type="entry name" value="P-loop containing nucleoside triphosphate hydrolases"/>
    <property type="match status" value="1"/>
</dbReference>
<comment type="caution">
    <text evidence="1">The sequence shown here is derived from an EMBL/GenBank/DDBJ whole genome shotgun (WGS) entry which is preliminary data.</text>
</comment>
<reference evidence="1 2" key="1">
    <citation type="submission" date="2020-08" db="EMBL/GenBank/DDBJ databases">
        <title>Bridging the membrane lipid divide: bacteria of the FCB group superphylum have the potential to synthesize archaeal ether lipids.</title>
        <authorList>
            <person name="Villanueva L."/>
            <person name="Von Meijenfeldt F.A.B."/>
            <person name="Westbye A.B."/>
            <person name="Yadav S."/>
            <person name="Hopmans E.C."/>
            <person name="Dutilh B.E."/>
            <person name="Sinninghe Damste J.S."/>
        </authorList>
    </citation>
    <scope>NUCLEOTIDE SEQUENCE [LARGE SCALE GENOMIC DNA]</scope>
    <source>
        <strain evidence="1">NIOZ-UU27</strain>
    </source>
</reference>
<accession>A0A8J6T8D2</accession>
<evidence type="ECO:0000313" key="1">
    <source>
        <dbReference type="EMBL" id="MBC8177651.1"/>
    </source>
</evidence>